<protein>
    <submittedName>
        <fullName evidence="2">Two-component response regulator, AmiR/NasT family, consists of REC and RNA-binding antiterminator (ANTAR) domains</fullName>
    </submittedName>
</protein>
<dbReference type="RefSeq" id="WP_159438974.1">
    <property type="nucleotide sequence ID" value="NZ_FTPS01000001.1"/>
</dbReference>
<feature type="domain" description="ANTAR" evidence="1">
    <location>
        <begin position="140"/>
        <end position="201"/>
    </location>
</feature>
<dbReference type="EMBL" id="FTPS01000001">
    <property type="protein sequence ID" value="SIT84838.1"/>
    <property type="molecule type" value="Genomic_DNA"/>
</dbReference>
<gene>
    <name evidence="2" type="ORF">SAMN05421849_2196</name>
</gene>
<name>A0A1R3X2U2_9RHOB</name>
<dbReference type="Gene3D" id="1.10.10.10">
    <property type="entry name" value="Winged helix-like DNA-binding domain superfamily/Winged helix DNA-binding domain"/>
    <property type="match status" value="1"/>
</dbReference>
<evidence type="ECO:0000313" key="3">
    <source>
        <dbReference type="Proteomes" id="UP000192455"/>
    </source>
</evidence>
<dbReference type="InterPro" id="IPR005561">
    <property type="entry name" value="ANTAR"/>
</dbReference>
<evidence type="ECO:0000313" key="2">
    <source>
        <dbReference type="EMBL" id="SIT84838.1"/>
    </source>
</evidence>
<dbReference type="SMART" id="SM01012">
    <property type="entry name" value="ANTAR"/>
    <property type="match status" value="1"/>
</dbReference>
<dbReference type="Pfam" id="PF21332">
    <property type="entry name" value="AmiR_N"/>
    <property type="match status" value="1"/>
</dbReference>
<dbReference type="InterPro" id="IPR049021">
    <property type="entry name" value="AmiR_N"/>
</dbReference>
<reference evidence="2 3" key="1">
    <citation type="submission" date="2017-01" db="EMBL/GenBank/DDBJ databases">
        <authorList>
            <person name="Mah S.A."/>
            <person name="Swanson W.J."/>
            <person name="Moy G.W."/>
            <person name="Vacquier V.D."/>
        </authorList>
    </citation>
    <scope>NUCLEOTIDE SEQUENCE [LARGE SCALE GENOMIC DNA]</scope>
    <source>
        <strain evidence="2 3">DSM 21219</strain>
    </source>
</reference>
<dbReference type="Gene3D" id="3.40.50.2300">
    <property type="match status" value="1"/>
</dbReference>
<dbReference type="GO" id="GO:0003723">
    <property type="term" value="F:RNA binding"/>
    <property type="evidence" value="ECO:0007669"/>
    <property type="project" value="InterPro"/>
</dbReference>
<dbReference type="Pfam" id="PF03861">
    <property type="entry name" value="ANTAR"/>
    <property type="match status" value="1"/>
</dbReference>
<evidence type="ECO:0000259" key="1">
    <source>
        <dbReference type="PROSITE" id="PS50921"/>
    </source>
</evidence>
<dbReference type="InterPro" id="IPR036388">
    <property type="entry name" value="WH-like_DNA-bd_sf"/>
</dbReference>
<dbReference type="PIRSF" id="PIRSF036382">
    <property type="entry name" value="RR_antiterm"/>
    <property type="match status" value="1"/>
</dbReference>
<dbReference type="AlphaFoldDB" id="A0A1R3X2U2"/>
<accession>A0A1R3X2U2</accession>
<dbReference type="Proteomes" id="UP000192455">
    <property type="component" value="Unassembled WGS sequence"/>
</dbReference>
<dbReference type="InterPro" id="IPR008327">
    <property type="entry name" value="Sig_transdc_resp-reg_antiterm"/>
</dbReference>
<dbReference type="PROSITE" id="PS50921">
    <property type="entry name" value="ANTAR"/>
    <property type="match status" value="1"/>
</dbReference>
<dbReference type="SUPFAM" id="SSF52172">
    <property type="entry name" value="CheY-like"/>
    <property type="match status" value="1"/>
</dbReference>
<dbReference type="InterPro" id="IPR011006">
    <property type="entry name" value="CheY-like_superfamily"/>
</dbReference>
<keyword evidence="3" id="KW-1185">Reference proteome</keyword>
<dbReference type="OrthoDB" id="7366028at2"/>
<sequence length="226" mass="25556">MRAARALHESGEKESPVFVKDLRSLRILLVQPKISEGAALKSHLVRIGCRVNEVWPPPPDYGEDIDVVFVMVDKVIEDNETFQWNASAPPAVLIAVIDYESPLAIDRLLRMRANAVIGLPIRPFGILTNLLVTVNNYRREQKLRSALSRLGAKLETCRTVERAKLAMMLTSNRSEKEAYDRLRRLAMERRTTVDVISEEILGVLDWNDNEALSFLNELRDSECSSG</sequence>
<dbReference type="STRING" id="515897.SAMN05421849_2196"/>
<organism evidence="2 3">
    <name type="scientific">Pontibaca methylaminivorans</name>
    <dbReference type="NCBI Taxonomy" id="515897"/>
    <lineage>
        <taxon>Bacteria</taxon>
        <taxon>Pseudomonadati</taxon>
        <taxon>Pseudomonadota</taxon>
        <taxon>Alphaproteobacteria</taxon>
        <taxon>Rhodobacterales</taxon>
        <taxon>Roseobacteraceae</taxon>
        <taxon>Pontibaca</taxon>
    </lineage>
</organism>
<proteinExistence type="predicted"/>